<dbReference type="GO" id="GO:0000030">
    <property type="term" value="F:mannosyltransferase activity"/>
    <property type="evidence" value="ECO:0007669"/>
    <property type="project" value="InterPro"/>
</dbReference>
<dbReference type="OrthoDB" id="3207667at2"/>
<evidence type="ECO:0000256" key="1">
    <source>
        <dbReference type="ARBA" id="ARBA00004651"/>
    </source>
</evidence>
<evidence type="ECO:0000256" key="4">
    <source>
        <dbReference type="ARBA" id="ARBA00022679"/>
    </source>
</evidence>
<feature type="transmembrane region" description="Helical" evidence="8">
    <location>
        <begin position="107"/>
        <end position="124"/>
    </location>
</feature>
<feature type="transmembrane region" description="Helical" evidence="8">
    <location>
        <begin position="283"/>
        <end position="305"/>
    </location>
</feature>
<feature type="transmembrane region" description="Helical" evidence="8">
    <location>
        <begin position="312"/>
        <end position="329"/>
    </location>
</feature>
<dbReference type="PANTHER" id="PTHR33908:SF11">
    <property type="entry name" value="MEMBRANE PROTEIN"/>
    <property type="match status" value="1"/>
</dbReference>
<dbReference type="AlphaFoldDB" id="A0A5M3W0P3"/>
<feature type="transmembrane region" description="Helical" evidence="8">
    <location>
        <begin position="363"/>
        <end position="384"/>
    </location>
</feature>
<evidence type="ECO:0000313" key="10">
    <source>
        <dbReference type="EMBL" id="GES01602.1"/>
    </source>
</evidence>
<evidence type="ECO:0000256" key="6">
    <source>
        <dbReference type="ARBA" id="ARBA00022989"/>
    </source>
</evidence>
<evidence type="ECO:0000256" key="8">
    <source>
        <dbReference type="SAM" id="Phobius"/>
    </source>
</evidence>
<dbReference type="PANTHER" id="PTHR33908">
    <property type="entry name" value="MANNOSYLTRANSFERASE YKCB-RELATED"/>
    <property type="match status" value="1"/>
</dbReference>
<dbReference type="RefSeq" id="WP_155337879.1">
    <property type="nucleotide sequence ID" value="NZ_BAAABN010000061.1"/>
</dbReference>
<dbReference type="GO" id="GO:0006493">
    <property type="term" value="P:protein O-linked glycosylation"/>
    <property type="evidence" value="ECO:0007669"/>
    <property type="project" value="InterPro"/>
</dbReference>
<feature type="transmembrane region" description="Helical" evidence="8">
    <location>
        <begin position="222"/>
        <end position="242"/>
    </location>
</feature>
<sequence>MTAVLLAPATPPVGAPARPPRRRRFLPVAVLLVILIAAHAWNLADQPFPNDDEGAYISQAWAVQHGQLAHYTYWYDHPPLGWIQLAVLSWPGQWLLPGLPALVHGRIAMLVVLAITLLLVYTVARRLQGTRWTALLAMAIAGLSPLALSMQHQVYLDNFAVMWLLAAFALALSPRTHLWQHVAAGVATSFAVLSKETIAIAVPAVIVALWQGSHPSTRRFSLAGFLSGMIFTASLYPLYAALKGELFPGEDHVSLLGTLAFQLHDRAGTGSVFVPGTEAHELLMSWLANDPVLLIGGLAAAVAGLAVRPARAPALAVLLLVVVALRPGGYLPKMYIVQLVPFLALSVAGVAAAIVIRAERGFGSALVTTVLIVTGAIALTGWPVTDARMLTESTNDGYTAASRWLREEMPVRPGQRTIVDGVLWVDLVRAGHAPGLGAIWHYKIDLDPAVQSTLPNGWRDVDYVVSTPAVRGEAAQLPTLAGALAHSRVVATFGTGGGRIEVREVTTTTRPEREAS</sequence>
<gene>
    <name evidence="10" type="ORF">Acor_36660</name>
</gene>
<evidence type="ECO:0000256" key="7">
    <source>
        <dbReference type="ARBA" id="ARBA00023136"/>
    </source>
</evidence>
<keyword evidence="2" id="KW-1003">Cell membrane</keyword>
<comment type="caution">
    <text evidence="10">The sequence shown here is derived from an EMBL/GenBank/DDBJ whole genome shotgun (WGS) entry which is preliminary data.</text>
</comment>
<keyword evidence="7 8" id="KW-0472">Membrane</keyword>
<dbReference type="Proteomes" id="UP000334990">
    <property type="component" value="Unassembled WGS sequence"/>
</dbReference>
<name>A0A5M3W0P3_9ACTN</name>
<reference evidence="10 11" key="1">
    <citation type="submission" date="2019-10" db="EMBL/GenBank/DDBJ databases">
        <title>Whole genome shotgun sequence of Acrocarpospora corrugata NBRC 13972.</title>
        <authorList>
            <person name="Ichikawa N."/>
            <person name="Kimura A."/>
            <person name="Kitahashi Y."/>
            <person name="Komaki H."/>
            <person name="Oguchi A."/>
        </authorList>
    </citation>
    <scope>NUCLEOTIDE SEQUENCE [LARGE SCALE GENOMIC DNA]</scope>
    <source>
        <strain evidence="10 11">NBRC 13972</strain>
    </source>
</reference>
<dbReference type="GO" id="GO:0009103">
    <property type="term" value="P:lipopolysaccharide biosynthetic process"/>
    <property type="evidence" value="ECO:0007669"/>
    <property type="project" value="UniProtKB-ARBA"/>
</dbReference>
<feature type="domain" description="ArnT-like N-terminal" evidence="9">
    <location>
        <begin position="108"/>
        <end position="211"/>
    </location>
</feature>
<evidence type="ECO:0000256" key="3">
    <source>
        <dbReference type="ARBA" id="ARBA00022676"/>
    </source>
</evidence>
<dbReference type="GO" id="GO:0005886">
    <property type="term" value="C:plasma membrane"/>
    <property type="evidence" value="ECO:0007669"/>
    <property type="project" value="UniProtKB-SubCell"/>
</dbReference>
<dbReference type="InterPro" id="IPR050297">
    <property type="entry name" value="LipidA_mod_glycosyltrf_83"/>
</dbReference>
<feature type="transmembrane region" description="Helical" evidence="8">
    <location>
        <begin position="155"/>
        <end position="172"/>
    </location>
</feature>
<organism evidence="10 11">
    <name type="scientific">Acrocarpospora corrugata</name>
    <dbReference type="NCBI Taxonomy" id="35763"/>
    <lineage>
        <taxon>Bacteria</taxon>
        <taxon>Bacillati</taxon>
        <taxon>Actinomycetota</taxon>
        <taxon>Actinomycetes</taxon>
        <taxon>Streptosporangiales</taxon>
        <taxon>Streptosporangiaceae</taxon>
        <taxon>Acrocarpospora</taxon>
    </lineage>
</organism>
<keyword evidence="4" id="KW-0808">Transferase</keyword>
<protein>
    <recommendedName>
        <fullName evidence="9">ArnT-like N-terminal domain-containing protein</fullName>
    </recommendedName>
</protein>
<feature type="transmembrane region" description="Helical" evidence="8">
    <location>
        <begin position="25"/>
        <end position="44"/>
    </location>
</feature>
<feature type="transmembrane region" description="Helical" evidence="8">
    <location>
        <begin position="184"/>
        <end position="210"/>
    </location>
</feature>
<keyword evidence="5 8" id="KW-0812">Transmembrane</keyword>
<evidence type="ECO:0000256" key="2">
    <source>
        <dbReference type="ARBA" id="ARBA00022475"/>
    </source>
</evidence>
<dbReference type="GO" id="GO:0016763">
    <property type="term" value="F:pentosyltransferase activity"/>
    <property type="evidence" value="ECO:0007669"/>
    <property type="project" value="TreeGrafter"/>
</dbReference>
<dbReference type="InterPro" id="IPR003342">
    <property type="entry name" value="ArnT-like_N"/>
</dbReference>
<keyword evidence="3" id="KW-0328">Glycosyltransferase</keyword>
<proteinExistence type="predicted"/>
<evidence type="ECO:0000259" key="9">
    <source>
        <dbReference type="Pfam" id="PF02366"/>
    </source>
</evidence>
<keyword evidence="6 8" id="KW-1133">Transmembrane helix</keyword>
<feature type="transmembrane region" description="Helical" evidence="8">
    <location>
        <begin position="335"/>
        <end position="356"/>
    </location>
</feature>
<keyword evidence="11" id="KW-1185">Reference proteome</keyword>
<evidence type="ECO:0000313" key="11">
    <source>
        <dbReference type="Proteomes" id="UP000334990"/>
    </source>
</evidence>
<dbReference type="EMBL" id="BLAD01000052">
    <property type="protein sequence ID" value="GES01602.1"/>
    <property type="molecule type" value="Genomic_DNA"/>
</dbReference>
<evidence type="ECO:0000256" key="5">
    <source>
        <dbReference type="ARBA" id="ARBA00022692"/>
    </source>
</evidence>
<accession>A0A5M3W0P3</accession>
<dbReference type="Pfam" id="PF02366">
    <property type="entry name" value="PMT"/>
    <property type="match status" value="1"/>
</dbReference>
<comment type="subcellular location">
    <subcellularLocation>
        <location evidence="1">Cell membrane</location>
        <topology evidence="1">Multi-pass membrane protein</topology>
    </subcellularLocation>
</comment>